<evidence type="ECO:0000313" key="8">
    <source>
        <dbReference type="EMBL" id="AGT33459.1"/>
    </source>
</evidence>
<evidence type="ECO:0000256" key="3">
    <source>
        <dbReference type="ARBA" id="ARBA00022795"/>
    </source>
</evidence>
<name>S5Z324_GEOG3</name>
<dbReference type="Proteomes" id="UP000015500">
    <property type="component" value="Chromosome"/>
</dbReference>
<dbReference type="Pfam" id="PF05400">
    <property type="entry name" value="FliT"/>
    <property type="match status" value="1"/>
</dbReference>
<dbReference type="RefSeq" id="WP_020961247.1">
    <property type="nucleotide sequence ID" value="NC_022080.4"/>
</dbReference>
<dbReference type="KEGG" id="gjf:M493_16225"/>
<dbReference type="PATRIC" id="fig|1345697.3.peg.3190"/>
<gene>
    <name evidence="8" type="ORF">M493_16225</name>
</gene>
<evidence type="ECO:0000256" key="7">
    <source>
        <dbReference type="ARBA" id="ARBA00093797"/>
    </source>
</evidence>
<sequence>MGVVRDVWLVTNELLETVTAPWSPEEREERLKAVEELLRRREKLLGALRPPYSEEERALGRDIVAWNRDIAERLKAVQDEIRRDLRMAGAKRRANARYVHPYEQPLSLDGMFYDKRR</sequence>
<dbReference type="AlphaFoldDB" id="S5Z324"/>
<evidence type="ECO:0000256" key="1">
    <source>
        <dbReference type="ARBA" id="ARBA00004514"/>
    </source>
</evidence>
<dbReference type="EMBL" id="CP006254">
    <property type="protein sequence ID" value="AGT33459.1"/>
    <property type="molecule type" value="Genomic_DNA"/>
</dbReference>
<keyword evidence="2" id="KW-0963">Cytoplasm</keyword>
<dbReference type="STRING" id="1921421.M493_16225"/>
<evidence type="ECO:0000256" key="2">
    <source>
        <dbReference type="ARBA" id="ARBA00022490"/>
    </source>
</evidence>
<comment type="subcellular location">
    <subcellularLocation>
        <location evidence="1">Cytoplasm</location>
        <location evidence="1">Cytosol</location>
    </subcellularLocation>
</comment>
<accession>S5Z324</accession>
<protein>
    <recommendedName>
        <fullName evidence="7">Flagellar protein FliT</fullName>
    </recommendedName>
</protein>
<evidence type="ECO:0000256" key="5">
    <source>
        <dbReference type="ARBA" id="ARBA00093765"/>
    </source>
</evidence>
<evidence type="ECO:0000256" key="6">
    <source>
        <dbReference type="ARBA" id="ARBA00093785"/>
    </source>
</evidence>
<evidence type="ECO:0000256" key="4">
    <source>
        <dbReference type="ARBA" id="ARBA00023186"/>
    </source>
</evidence>
<keyword evidence="9" id="KW-1185">Reference proteome</keyword>
<evidence type="ECO:0000313" key="9">
    <source>
        <dbReference type="Proteomes" id="UP000015500"/>
    </source>
</evidence>
<organism evidence="8 9">
    <name type="scientific">Geobacillus genomosp. 3</name>
    <dbReference type="NCBI Taxonomy" id="1921421"/>
    <lineage>
        <taxon>Bacteria</taxon>
        <taxon>Bacillati</taxon>
        <taxon>Bacillota</taxon>
        <taxon>Bacilli</taxon>
        <taxon>Bacillales</taxon>
        <taxon>Anoxybacillaceae</taxon>
        <taxon>Geobacillus</taxon>
    </lineage>
</organism>
<comment type="function">
    <text evidence="5">May act as an export chaperone for the filament capping protein FliD.</text>
</comment>
<comment type="similarity">
    <text evidence="6">Belongs to the bacillales FliT family.</text>
</comment>
<dbReference type="OrthoDB" id="2353131at2"/>
<dbReference type="HOGENOM" id="CLU_165941_1_0_9"/>
<reference evidence="8 9" key="1">
    <citation type="journal article" date="2014" name="Genome Announc.">
        <title>Complete Genome Sequence of the Thermophilic Polychlorinated Biphenyl Degrader Geobacillus sp. Strain JF8 (NBRC 109937).</title>
        <authorList>
            <person name="Shintani M."/>
            <person name="Ohtsubo Y."/>
            <person name="Fukuda K."/>
            <person name="Hosoyama A."/>
            <person name="Ohji S."/>
            <person name="Yamazoe A."/>
            <person name="Fujita N."/>
            <person name="Nagata Y."/>
            <person name="Tsuda M."/>
            <person name="Hatta T."/>
            <person name="Kimbara K."/>
        </authorList>
    </citation>
    <scope>NUCLEOTIDE SEQUENCE [LARGE SCALE GENOMIC DNA]</scope>
    <source>
        <strain evidence="8 9">JF8</strain>
    </source>
</reference>
<proteinExistence type="inferred from homology"/>
<keyword evidence="3" id="KW-1005">Bacterial flagellum biogenesis</keyword>
<keyword evidence="4" id="KW-0143">Chaperone</keyword>
<dbReference type="InterPro" id="IPR008622">
    <property type="entry name" value="FliT"/>
</dbReference>